<sequence length="271" mass="29727">MVKPSTVWTEVGILAESAGREITCDTLFDGHIHCCQHRNGYRFSVDTVLVAQFSCPDVGARVLDLGCGSGVIGLIMSYRWAQKLDRMSCLELQPQLAELARHNASRNGFADLMTVENGDYCQVLDHFPAESFDQVVCNPPFFPVSNGRPSQNREAFVARHQVYGGLREIAAAAASVCRHRGRVTMVYPAQGLVALITALTDQQLIPKRLQHVYSYPHPANPARLVLVEAVKNGGESLTVLPPLYINERAGGPYTPEMQCLYDAGSLESVPL</sequence>
<dbReference type="CDD" id="cd02440">
    <property type="entry name" value="AdoMet_MTases"/>
    <property type="match status" value="1"/>
</dbReference>
<dbReference type="AlphaFoldDB" id="A0A8J6TAS7"/>
<proteinExistence type="predicted"/>
<dbReference type="GO" id="GO:0008757">
    <property type="term" value="F:S-adenosylmethionine-dependent methyltransferase activity"/>
    <property type="evidence" value="ECO:0007669"/>
    <property type="project" value="UniProtKB-ARBA"/>
</dbReference>
<gene>
    <name evidence="4" type="ORF">H8E79_08930</name>
</gene>
<protein>
    <submittedName>
        <fullName evidence="4">Methyltransferase</fullName>
    </submittedName>
</protein>
<dbReference type="InterPro" id="IPR002052">
    <property type="entry name" value="DNA_methylase_N6_adenine_CS"/>
</dbReference>
<dbReference type="GO" id="GO:0032259">
    <property type="term" value="P:methylation"/>
    <property type="evidence" value="ECO:0007669"/>
    <property type="project" value="UniProtKB-KW"/>
</dbReference>
<evidence type="ECO:0000313" key="5">
    <source>
        <dbReference type="Proteomes" id="UP000599024"/>
    </source>
</evidence>
<feature type="domain" description="Methyltransferase small" evidence="3">
    <location>
        <begin position="49"/>
        <end position="142"/>
    </location>
</feature>
<dbReference type="SUPFAM" id="SSF53335">
    <property type="entry name" value="S-adenosyl-L-methionine-dependent methyltransferases"/>
    <property type="match status" value="1"/>
</dbReference>
<name>A0A8J6TAS7_9BACT</name>
<dbReference type="InterPro" id="IPR007848">
    <property type="entry name" value="Small_mtfrase_dom"/>
</dbReference>
<dbReference type="InterPro" id="IPR050210">
    <property type="entry name" value="tRNA_Adenine-N(6)_MTase"/>
</dbReference>
<dbReference type="PANTHER" id="PTHR47739">
    <property type="entry name" value="TRNA1(VAL) (ADENINE(37)-N6)-METHYLTRANSFERASE"/>
    <property type="match status" value="1"/>
</dbReference>
<dbReference type="Proteomes" id="UP000599024">
    <property type="component" value="Unassembled WGS sequence"/>
</dbReference>
<dbReference type="GO" id="GO:0003676">
    <property type="term" value="F:nucleic acid binding"/>
    <property type="evidence" value="ECO:0007669"/>
    <property type="project" value="InterPro"/>
</dbReference>
<dbReference type="Gene3D" id="3.40.50.150">
    <property type="entry name" value="Vaccinia Virus protein VP39"/>
    <property type="match status" value="1"/>
</dbReference>
<dbReference type="EMBL" id="JACNLK010000087">
    <property type="protein sequence ID" value="MBC8209273.1"/>
    <property type="molecule type" value="Genomic_DNA"/>
</dbReference>
<reference evidence="4 5" key="1">
    <citation type="submission" date="2020-08" db="EMBL/GenBank/DDBJ databases">
        <title>Bridging the membrane lipid divide: bacteria of the FCB group superphylum have the potential to synthesize archaeal ether lipids.</title>
        <authorList>
            <person name="Villanueva L."/>
            <person name="Von Meijenfeldt F.A.B."/>
            <person name="Westbye A.B."/>
            <person name="Yadav S."/>
            <person name="Hopmans E.C."/>
            <person name="Dutilh B.E."/>
            <person name="Sinninghe Damste J.S."/>
        </authorList>
    </citation>
    <scope>NUCLEOTIDE SEQUENCE [LARGE SCALE GENOMIC DNA]</scope>
    <source>
        <strain evidence="4">NIOZ-UU81</strain>
    </source>
</reference>
<keyword evidence="1 4" id="KW-0808">Transferase</keyword>
<keyword evidence="2" id="KW-0949">S-adenosyl-L-methionine</keyword>
<dbReference type="PANTHER" id="PTHR47739:SF1">
    <property type="entry name" value="TRNA1(VAL) (ADENINE(37)-N6)-METHYLTRANSFERASE"/>
    <property type="match status" value="1"/>
</dbReference>
<evidence type="ECO:0000313" key="4">
    <source>
        <dbReference type="EMBL" id="MBC8209273.1"/>
    </source>
</evidence>
<accession>A0A8J6TAS7</accession>
<evidence type="ECO:0000256" key="1">
    <source>
        <dbReference type="ARBA" id="ARBA00022603"/>
    </source>
</evidence>
<keyword evidence="1 4" id="KW-0489">Methyltransferase</keyword>
<evidence type="ECO:0000259" key="3">
    <source>
        <dbReference type="Pfam" id="PF05175"/>
    </source>
</evidence>
<evidence type="ECO:0000256" key="2">
    <source>
        <dbReference type="ARBA" id="ARBA00022691"/>
    </source>
</evidence>
<dbReference type="InterPro" id="IPR029063">
    <property type="entry name" value="SAM-dependent_MTases_sf"/>
</dbReference>
<comment type="caution">
    <text evidence="4">The sequence shown here is derived from an EMBL/GenBank/DDBJ whole genome shotgun (WGS) entry which is preliminary data.</text>
</comment>
<dbReference type="GO" id="GO:0008170">
    <property type="term" value="F:N-methyltransferase activity"/>
    <property type="evidence" value="ECO:0007669"/>
    <property type="project" value="UniProtKB-ARBA"/>
</dbReference>
<dbReference type="PROSITE" id="PS00092">
    <property type="entry name" value="N6_MTASE"/>
    <property type="match status" value="1"/>
</dbReference>
<organism evidence="4 5">
    <name type="scientific">Candidatus Desulfatifera sulfidica</name>
    <dbReference type="NCBI Taxonomy" id="2841691"/>
    <lineage>
        <taxon>Bacteria</taxon>
        <taxon>Pseudomonadati</taxon>
        <taxon>Thermodesulfobacteriota</taxon>
        <taxon>Desulfobulbia</taxon>
        <taxon>Desulfobulbales</taxon>
        <taxon>Desulfobulbaceae</taxon>
        <taxon>Candidatus Desulfatifera</taxon>
    </lineage>
</organism>
<dbReference type="Pfam" id="PF05175">
    <property type="entry name" value="MTS"/>
    <property type="match status" value="1"/>
</dbReference>